<dbReference type="InterPro" id="IPR051347">
    <property type="entry name" value="Circadian_clock_KaiC-rel"/>
</dbReference>
<dbReference type="PROSITE" id="PS51146">
    <property type="entry name" value="KAIC"/>
    <property type="match status" value="2"/>
</dbReference>
<name>A0A6N7PSS2_9BACT</name>
<evidence type="ECO:0000256" key="2">
    <source>
        <dbReference type="ARBA" id="ARBA00022553"/>
    </source>
</evidence>
<keyword evidence="5" id="KW-0418">Kinase</keyword>
<dbReference type="InterPro" id="IPR014774">
    <property type="entry name" value="KaiC-like_dom"/>
</dbReference>
<sequence length="491" mass="54063">MAFKRVTTGVPGLDTITLGGLFEGSSVLIFGPSGCGKTILGTQIAFHHVRQGGRVVFATILTETHGRMLGYLRPFVFFDDAFIPDSLTIVSAYQHLMNEGTEGFLHLVHKEIRDRRATMLVIDGFSVIATVCGSPLEFQKYIQQLTTLLSASGCTVLLLANSDPERAFPEHGMVDTVIELCYRFVGLRTVRQLAITKLRGSGYLEGRHLFRITDAGLVAFPRLESLVARTAPVAAELRTRDSTGIERLDAMLEGGLLSGSTTSILGAPGAGKTLLGLSFLAAGARAGQQGLYFGFYETPPRLIGKADAIGLKFGELVEQQTIDVSWRPPFERFLDELGEELLDNVRRRKVRRLFIDGIDGLRRAATFPERLVDFFTAMTEELRGLGVTTVFSEEMSLFHEDIELPIEGVSAMIENIIVLRYTEHRARLHRLISILKVRETGYDHSLREFTISSTGIEVAATVDSAEAVLAGGARSPRPSSIFSSRRSRRRP</sequence>
<reference evidence="9 10" key="1">
    <citation type="submission" date="2019-10" db="EMBL/GenBank/DDBJ databases">
        <title>A soil myxobacterium in the family Polyangiaceae.</title>
        <authorList>
            <person name="Li Y."/>
            <person name="Wang J."/>
        </authorList>
    </citation>
    <scope>NUCLEOTIDE SEQUENCE [LARGE SCALE GENOMIC DNA]</scope>
    <source>
        <strain evidence="9 10">DSM 14734</strain>
    </source>
</reference>
<keyword evidence="3" id="KW-0808">Transferase</keyword>
<dbReference type="GO" id="GO:0005524">
    <property type="term" value="F:ATP binding"/>
    <property type="evidence" value="ECO:0007669"/>
    <property type="project" value="InterPro"/>
</dbReference>
<comment type="caution">
    <text evidence="9">The sequence shown here is derived from an EMBL/GenBank/DDBJ whole genome shotgun (WGS) entry which is preliminary data.</text>
</comment>
<dbReference type="Pfam" id="PF06745">
    <property type="entry name" value="ATPase"/>
    <property type="match status" value="2"/>
</dbReference>
<dbReference type="GO" id="GO:0016787">
    <property type="term" value="F:hydrolase activity"/>
    <property type="evidence" value="ECO:0007669"/>
    <property type="project" value="UniProtKB-KW"/>
</dbReference>
<feature type="domain" description="KaiC" evidence="8">
    <location>
        <begin position="4"/>
        <end position="233"/>
    </location>
</feature>
<evidence type="ECO:0000256" key="3">
    <source>
        <dbReference type="ARBA" id="ARBA00022679"/>
    </source>
</evidence>
<dbReference type="InterPro" id="IPR030665">
    <property type="entry name" value="KaiC"/>
</dbReference>
<dbReference type="InterPro" id="IPR003593">
    <property type="entry name" value="AAA+_ATPase"/>
</dbReference>
<dbReference type="SUPFAM" id="SSF52540">
    <property type="entry name" value="P-loop containing nucleoside triphosphate hydrolases"/>
    <property type="match status" value="2"/>
</dbReference>
<keyword evidence="4" id="KW-0677">Repeat</keyword>
<dbReference type="PIRSF" id="PIRSF039117">
    <property type="entry name" value="KaiC"/>
    <property type="match status" value="1"/>
</dbReference>
<keyword evidence="2" id="KW-0597">Phosphoprotein</keyword>
<accession>A0A6N7PSS2</accession>
<organism evidence="9 10">
    <name type="scientific">Polyangium spumosum</name>
    <dbReference type="NCBI Taxonomy" id="889282"/>
    <lineage>
        <taxon>Bacteria</taxon>
        <taxon>Pseudomonadati</taxon>
        <taxon>Myxococcota</taxon>
        <taxon>Polyangia</taxon>
        <taxon>Polyangiales</taxon>
        <taxon>Polyangiaceae</taxon>
        <taxon>Polyangium</taxon>
    </lineage>
</organism>
<dbReference type="InterPro" id="IPR027417">
    <property type="entry name" value="P-loop_NTPase"/>
</dbReference>
<protein>
    <recommendedName>
        <fullName evidence="1">non-specific serine/threonine protein kinase</fullName>
        <ecNumber evidence="1">2.7.11.1</ecNumber>
    </recommendedName>
</protein>
<dbReference type="InterPro" id="IPR010624">
    <property type="entry name" value="KaiC_dom"/>
</dbReference>
<feature type="region of interest" description="Disordered" evidence="7">
    <location>
        <begin position="472"/>
        <end position="491"/>
    </location>
</feature>
<dbReference type="AlphaFoldDB" id="A0A6N7PSS2"/>
<dbReference type="Proteomes" id="UP000440224">
    <property type="component" value="Unassembled WGS sequence"/>
</dbReference>
<evidence type="ECO:0000313" key="9">
    <source>
        <dbReference type="EMBL" id="MRG95033.1"/>
    </source>
</evidence>
<evidence type="ECO:0000256" key="1">
    <source>
        <dbReference type="ARBA" id="ARBA00012513"/>
    </source>
</evidence>
<feature type="compositionally biased region" description="Low complexity" evidence="7">
    <location>
        <begin position="474"/>
        <end position="484"/>
    </location>
</feature>
<keyword evidence="6" id="KW-0378">Hydrolase</keyword>
<proteinExistence type="predicted"/>
<dbReference type="PANTHER" id="PTHR42926:SF1">
    <property type="entry name" value="CIRCADIAN CLOCK OSCILLATOR PROTEIN KAIC 1"/>
    <property type="match status" value="1"/>
</dbReference>
<feature type="domain" description="KaiC" evidence="8">
    <location>
        <begin position="239"/>
        <end position="472"/>
    </location>
</feature>
<evidence type="ECO:0000256" key="7">
    <source>
        <dbReference type="SAM" id="MobiDB-lite"/>
    </source>
</evidence>
<dbReference type="PANTHER" id="PTHR42926">
    <property type="match status" value="1"/>
</dbReference>
<dbReference type="CDD" id="cd01124">
    <property type="entry name" value="KaiC-like"/>
    <property type="match status" value="1"/>
</dbReference>
<gene>
    <name evidence="9" type="ORF">GF068_24385</name>
</gene>
<evidence type="ECO:0000313" key="10">
    <source>
        <dbReference type="Proteomes" id="UP000440224"/>
    </source>
</evidence>
<evidence type="ECO:0000259" key="8">
    <source>
        <dbReference type="PROSITE" id="PS51146"/>
    </source>
</evidence>
<evidence type="ECO:0000256" key="5">
    <source>
        <dbReference type="ARBA" id="ARBA00022777"/>
    </source>
</evidence>
<keyword evidence="10" id="KW-1185">Reference proteome</keyword>
<dbReference type="RefSeq" id="WP_153821865.1">
    <property type="nucleotide sequence ID" value="NZ_WJIE01000007.1"/>
</dbReference>
<evidence type="ECO:0000256" key="4">
    <source>
        <dbReference type="ARBA" id="ARBA00022737"/>
    </source>
</evidence>
<evidence type="ECO:0000256" key="6">
    <source>
        <dbReference type="ARBA" id="ARBA00022801"/>
    </source>
</evidence>
<dbReference type="SMART" id="SM00382">
    <property type="entry name" value="AAA"/>
    <property type="match status" value="2"/>
</dbReference>
<dbReference type="EMBL" id="WJIE01000007">
    <property type="protein sequence ID" value="MRG95033.1"/>
    <property type="molecule type" value="Genomic_DNA"/>
</dbReference>
<dbReference type="OrthoDB" id="9783783at2"/>
<dbReference type="GO" id="GO:0004674">
    <property type="term" value="F:protein serine/threonine kinase activity"/>
    <property type="evidence" value="ECO:0007669"/>
    <property type="project" value="UniProtKB-EC"/>
</dbReference>
<dbReference type="EC" id="2.7.11.1" evidence="1"/>
<dbReference type="Gene3D" id="3.40.50.300">
    <property type="entry name" value="P-loop containing nucleotide triphosphate hydrolases"/>
    <property type="match status" value="2"/>
</dbReference>